<accession>A0A9X6WYQ0</accession>
<evidence type="ECO:0008006" key="3">
    <source>
        <dbReference type="Google" id="ProtNLM"/>
    </source>
</evidence>
<sequence>QRYETQLIQARTAEQQLQNQLSATNRSLQEQENATKQLKTFFDATETSVDHFANALGNNLTNAIRNGTATARQLEQAIQIIGREALGSEADIEKLQRSLRSIDDGNSLQQVRNDLRDISREAERASHSFKELDIGLENILGGLMAGGGISGAIEQALDTSKLKTKIDV</sequence>
<gene>
    <name evidence="1" type="ORF">COI98_22710</name>
</gene>
<dbReference type="EMBL" id="NUWJ01000210">
    <property type="protein sequence ID" value="PFK12164.1"/>
    <property type="molecule type" value="Genomic_DNA"/>
</dbReference>
<reference evidence="1 2" key="1">
    <citation type="submission" date="2017-09" db="EMBL/GenBank/DDBJ databases">
        <title>Large-scale bioinformatics analysis of Bacillus genomes uncovers conserved roles of natural products in bacterial physiology.</title>
        <authorList>
            <consortium name="Agbiome Team Llc"/>
            <person name="Bleich R.M."/>
            <person name="Grubbs K.J."/>
            <person name="Santa Maria K.C."/>
            <person name="Allen S.E."/>
            <person name="Farag S."/>
            <person name="Shank E.A."/>
            <person name="Bowers A."/>
        </authorList>
    </citation>
    <scope>NUCLEOTIDE SEQUENCE [LARGE SCALE GENOMIC DNA]</scope>
    <source>
        <strain evidence="1 2">AFS083741</strain>
    </source>
</reference>
<dbReference type="AlphaFoldDB" id="A0A9X6WYQ0"/>
<evidence type="ECO:0000313" key="2">
    <source>
        <dbReference type="Proteomes" id="UP000224413"/>
    </source>
</evidence>
<feature type="non-terminal residue" evidence="1">
    <location>
        <position position="168"/>
    </location>
</feature>
<evidence type="ECO:0000313" key="1">
    <source>
        <dbReference type="EMBL" id="PFK12164.1"/>
    </source>
</evidence>
<comment type="caution">
    <text evidence="1">The sequence shown here is derived from an EMBL/GenBank/DDBJ whole genome shotgun (WGS) entry which is preliminary data.</text>
</comment>
<proteinExistence type="predicted"/>
<dbReference type="Proteomes" id="UP000224413">
    <property type="component" value="Unassembled WGS sequence"/>
</dbReference>
<name>A0A9X6WYQ0_BACCE</name>
<feature type="non-terminal residue" evidence="1">
    <location>
        <position position="1"/>
    </location>
</feature>
<organism evidence="1 2">
    <name type="scientific">Bacillus cereus</name>
    <dbReference type="NCBI Taxonomy" id="1396"/>
    <lineage>
        <taxon>Bacteria</taxon>
        <taxon>Bacillati</taxon>
        <taxon>Bacillota</taxon>
        <taxon>Bacilli</taxon>
        <taxon>Bacillales</taxon>
        <taxon>Bacillaceae</taxon>
        <taxon>Bacillus</taxon>
        <taxon>Bacillus cereus group</taxon>
    </lineage>
</organism>
<protein>
    <recommendedName>
        <fullName evidence="3">Phage tail tape measure protein</fullName>
    </recommendedName>
</protein>